<comment type="caution">
    <text evidence="2">The sequence shown here is derived from an EMBL/GenBank/DDBJ whole genome shotgun (WGS) entry which is preliminary data.</text>
</comment>
<feature type="transmembrane region" description="Helical" evidence="1">
    <location>
        <begin position="103"/>
        <end position="121"/>
    </location>
</feature>
<protein>
    <submittedName>
        <fullName evidence="2">Uncharacterized protein</fullName>
    </submittedName>
</protein>
<dbReference type="Proteomes" id="UP001160625">
    <property type="component" value="Unassembled WGS sequence"/>
</dbReference>
<feature type="transmembrane region" description="Helical" evidence="1">
    <location>
        <begin position="78"/>
        <end position="97"/>
    </location>
</feature>
<dbReference type="EMBL" id="JARYGZ010000001">
    <property type="protein sequence ID" value="MDH7638429.1"/>
    <property type="molecule type" value="Genomic_DNA"/>
</dbReference>
<evidence type="ECO:0000313" key="3">
    <source>
        <dbReference type="Proteomes" id="UP001160625"/>
    </source>
</evidence>
<sequence>MIRFLNAYPFMRGAFLAMLGPLLGFSALSIICPLLLIVFIAGPKAWFAIYEVGLVPSAATAALLILMQETARKKIIGIMMSVGTGAISSVFWVMILSHSASQASWPTAIAGGFGGLFLAIINRSIYKSAHETTTITQRR</sequence>
<organism evidence="2 3">
    <name type="scientific">Sphingomonas oryzagri</name>
    <dbReference type="NCBI Taxonomy" id="3042314"/>
    <lineage>
        <taxon>Bacteria</taxon>
        <taxon>Pseudomonadati</taxon>
        <taxon>Pseudomonadota</taxon>
        <taxon>Alphaproteobacteria</taxon>
        <taxon>Sphingomonadales</taxon>
        <taxon>Sphingomonadaceae</taxon>
        <taxon>Sphingomonas</taxon>
    </lineage>
</organism>
<gene>
    <name evidence="2" type="ORF">QGN17_06770</name>
</gene>
<evidence type="ECO:0000256" key="1">
    <source>
        <dbReference type="SAM" id="Phobius"/>
    </source>
</evidence>
<keyword evidence="3" id="KW-1185">Reference proteome</keyword>
<proteinExistence type="predicted"/>
<feature type="transmembrane region" description="Helical" evidence="1">
    <location>
        <begin position="12"/>
        <end position="41"/>
    </location>
</feature>
<reference evidence="2" key="1">
    <citation type="submission" date="2023-04" db="EMBL/GenBank/DDBJ databases">
        <title>Sphingomonas sp. MAHUQ-71 isolated from rice field.</title>
        <authorList>
            <person name="Huq M.A."/>
        </authorList>
    </citation>
    <scope>NUCLEOTIDE SEQUENCE</scope>
    <source>
        <strain evidence="2">MAHUQ-71</strain>
    </source>
</reference>
<keyword evidence="1" id="KW-1133">Transmembrane helix</keyword>
<dbReference type="RefSeq" id="WP_281043735.1">
    <property type="nucleotide sequence ID" value="NZ_JARYGZ010000001.1"/>
</dbReference>
<keyword evidence="1" id="KW-0472">Membrane</keyword>
<keyword evidence="1" id="KW-0812">Transmembrane</keyword>
<accession>A0ABT6MZD2</accession>
<name>A0ABT6MZD2_9SPHN</name>
<evidence type="ECO:0000313" key="2">
    <source>
        <dbReference type="EMBL" id="MDH7638429.1"/>
    </source>
</evidence>
<feature type="transmembrane region" description="Helical" evidence="1">
    <location>
        <begin position="47"/>
        <end position="66"/>
    </location>
</feature>